<accession>D8LXY5</accession>
<dbReference type="InParanoid" id="D8LXY5"/>
<evidence type="ECO:0000313" key="2">
    <source>
        <dbReference type="Proteomes" id="UP000008312"/>
    </source>
</evidence>
<dbReference type="EMBL" id="FN668639">
    <property type="protein sequence ID" value="CBK20440.2"/>
    <property type="molecule type" value="Genomic_DNA"/>
</dbReference>
<organism evidence="1">
    <name type="scientific">Blastocystis hominis</name>
    <dbReference type="NCBI Taxonomy" id="12968"/>
    <lineage>
        <taxon>Eukaryota</taxon>
        <taxon>Sar</taxon>
        <taxon>Stramenopiles</taxon>
        <taxon>Bigyra</taxon>
        <taxon>Opalozoa</taxon>
        <taxon>Opalinata</taxon>
        <taxon>Blastocystidae</taxon>
        <taxon>Blastocystis</taxon>
    </lineage>
</organism>
<dbReference type="InterPro" id="IPR029056">
    <property type="entry name" value="Ribokinase-like"/>
</dbReference>
<name>D8LXY5_BLAHO</name>
<evidence type="ECO:0008006" key="3">
    <source>
        <dbReference type="Google" id="ProtNLM"/>
    </source>
</evidence>
<dbReference type="Proteomes" id="UP000008312">
    <property type="component" value="Unassembled WGS sequence"/>
</dbReference>
<dbReference type="AlphaFoldDB" id="D8LXY5"/>
<dbReference type="RefSeq" id="XP_012894488.1">
    <property type="nucleotide sequence ID" value="XM_013039034.1"/>
</dbReference>
<protein>
    <recommendedName>
        <fullName evidence="3">Carbohydrate kinase PfkB domain-containing protein</fullName>
    </recommendedName>
</protein>
<reference evidence="1" key="1">
    <citation type="submission" date="2010-02" db="EMBL/GenBank/DDBJ databases">
        <title>Sequencing and annotation of the Blastocystis hominis genome.</title>
        <authorList>
            <person name="Wincker P."/>
        </authorList>
    </citation>
    <scope>NUCLEOTIDE SEQUENCE</scope>
    <source>
        <strain evidence="1">Singapore isolate B</strain>
    </source>
</reference>
<dbReference type="SUPFAM" id="SSF53613">
    <property type="entry name" value="Ribokinase-like"/>
    <property type="match status" value="1"/>
</dbReference>
<dbReference type="GeneID" id="24922243"/>
<sequence>MESSVVPSLPSTYSVLCVGNKTVQGVAARALVMLPDVAIQGSERPVSEVIGETMTSMLSSKLRRTESDRNVFETPWKAGVSSPLALKTPIIPFPALPTPRPGCPVFITTSVLVHIAAVSRGSPRALLRPFSVSTNHAALLTRIFASLVKESPPLHVSFRGNDAAAARLSRLAADFGETEFGVTVIPGGRTPERSVVVDGSGRVLNEGRSERLVRQASEAFVKKFADYLRKAPLIVLEGKMAPATLRYVAKIAKDSGIPVFLDCTENEEFQSVLESGIVETCQWMVMSQTSAERLLGGSAKSPMNRGKAEFTGEEAMRFVLEVRKKLQERRNEDENGGKTPNMLVSFAEQGACFVMSDKENVELNWLKGDSVFNQYSDVAFEGGFLWGLMNQYPLDLSMSLGRILQDQVNSSKTIFGKSIHSSCFANQIMKYMTGISSFDLF</sequence>
<keyword evidence="2" id="KW-1185">Reference proteome</keyword>
<dbReference type="Gene3D" id="3.40.1190.20">
    <property type="match status" value="1"/>
</dbReference>
<evidence type="ECO:0000313" key="1">
    <source>
        <dbReference type="EMBL" id="CBK20440.2"/>
    </source>
</evidence>
<dbReference type="OrthoDB" id="198885at2759"/>
<gene>
    <name evidence="1" type="ORF">GSBLH_T00006118001</name>
</gene>
<proteinExistence type="predicted"/>